<gene>
    <name evidence="1" type="ORF">HNQ64_004882</name>
</gene>
<name>A0A7W8DS47_9BACT</name>
<proteinExistence type="predicted"/>
<dbReference type="InterPro" id="IPR045565">
    <property type="entry name" value="Phage_capsid_2"/>
</dbReference>
<dbReference type="EMBL" id="JACHIF010000016">
    <property type="protein sequence ID" value="MBB5040594.1"/>
    <property type="molecule type" value="Genomic_DNA"/>
</dbReference>
<dbReference type="Proteomes" id="UP000534294">
    <property type="component" value="Unassembled WGS sequence"/>
</dbReference>
<accession>A0A7W8DS47</accession>
<dbReference type="Pfam" id="PF19821">
    <property type="entry name" value="Phage_capsid_2"/>
    <property type="match status" value="1"/>
</dbReference>
<sequence length="310" mass="34260">MSPSELQAYQTQFATDWYHLAQQKGCLFGPYVMRESFSGESERFQRIGSQEFTKRTGRREKTKIKEAPLSFRHITNDDYTLANVMDKIDKRKMGAAGTGLSQAYVESHANGYNRLCDRVILTAALGAAYEGEKLAGSATVNLGSANIVEENYGLGSAVAGLTYRKIVRALVLLQQNSHLSPDARKVVLACTPHDLESVYDSVAPEETNLRSRVLDVIEDRSDMLGGFKIQKTTLFDGTLPGSTPTTDPKIRRVVAWMYGGVRFNEGGRDSRMDELTDQNYDLQVYSSGYLGATRMEEALVVGIDCALPNA</sequence>
<organism evidence="1 2">
    <name type="scientific">Prosthecobacter dejongeii</name>
    <dbReference type="NCBI Taxonomy" id="48465"/>
    <lineage>
        <taxon>Bacteria</taxon>
        <taxon>Pseudomonadati</taxon>
        <taxon>Verrucomicrobiota</taxon>
        <taxon>Verrucomicrobiia</taxon>
        <taxon>Verrucomicrobiales</taxon>
        <taxon>Verrucomicrobiaceae</taxon>
        <taxon>Prosthecobacter</taxon>
    </lineage>
</organism>
<dbReference type="RefSeq" id="WP_184213323.1">
    <property type="nucleotide sequence ID" value="NZ_JACHIF010000016.1"/>
</dbReference>
<keyword evidence="2" id="KW-1185">Reference proteome</keyword>
<evidence type="ECO:0000313" key="1">
    <source>
        <dbReference type="EMBL" id="MBB5040594.1"/>
    </source>
</evidence>
<reference evidence="1 2" key="1">
    <citation type="submission" date="2020-08" db="EMBL/GenBank/DDBJ databases">
        <title>Genomic Encyclopedia of Type Strains, Phase IV (KMG-IV): sequencing the most valuable type-strain genomes for metagenomic binning, comparative biology and taxonomic classification.</title>
        <authorList>
            <person name="Goeker M."/>
        </authorList>
    </citation>
    <scope>NUCLEOTIDE SEQUENCE [LARGE SCALE GENOMIC DNA]</scope>
    <source>
        <strain evidence="1 2">DSM 12251</strain>
    </source>
</reference>
<evidence type="ECO:0000313" key="2">
    <source>
        <dbReference type="Proteomes" id="UP000534294"/>
    </source>
</evidence>
<protein>
    <submittedName>
        <fullName evidence="1">Uncharacterized protein</fullName>
    </submittedName>
</protein>
<comment type="caution">
    <text evidence="1">The sequence shown here is derived from an EMBL/GenBank/DDBJ whole genome shotgun (WGS) entry which is preliminary data.</text>
</comment>
<dbReference type="AlphaFoldDB" id="A0A7W8DS47"/>